<evidence type="ECO:0000256" key="3">
    <source>
        <dbReference type="ARBA" id="ARBA00022692"/>
    </source>
</evidence>
<dbReference type="Proteomes" id="UP000183832">
    <property type="component" value="Unassembled WGS sequence"/>
</dbReference>
<keyword evidence="7" id="KW-0325">Glycoprotein</keyword>
<dbReference type="STRING" id="568069.A0A1J1I499"/>
<keyword evidence="3 9" id="KW-0812">Transmembrane</keyword>
<evidence type="ECO:0000256" key="1">
    <source>
        <dbReference type="ARBA" id="ARBA00004589"/>
    </source>
</evidence>
<feature type="transmembrane region" description="Helical" evidence="9">
    <location>
        <begin position="140"/>
        <end position="160"/>
    </location>
</feature>
<evidence type="ECO:0000313" key="11">
    <source>
        <dbReference type="EMBL" id="CRK93694.1"/>
    </source>
</evidence>
<evidence type="ECO:0000313" key="12">
    <source>
        <dbReference type="Proteomes" id="UP000183832"/>
    </source>
</evidence>
<keyword evidence="12" id="KW-1185">Reference proteome</keyword>
<evidence type="ECO:0000256" key="7">
    <source>
        <dbReference type="ARBA" id="ARBA00023180"/>
    </source>
</evidence>
<organism evidence="11 12">
    <name type="scientific">Clunio marinus</name>
    <dbReference type="NCBI Taxonomy" id="568069"/>
    <lineage>
        <taxon>Eukaryota</taxon>
        <taxon>Metazoa</taxon>
        <taxon>Ecdysozoa</taxon>
        <taxon>Arthropoda</taxon>
        <taxon>Hexapoda</taxon>
        <taxon>Insecta</taxon>
        <taxon>Pterygota</taxon>
        <taxon>Neoptera</taxon>
        <taxon>Endopterygota</taxon>
        <taxon>Diptera</taxon>
        <taxon>Nematocera</taxon>
        <taxon>Chironomoidea</taxon>
        <taxon>Chironomidae</taxon>
        <taxon>Clunio</taxon>
    </lineage>
</organism>
<keyword evidence="6 9" id="KW-0472">Membrane</keyword>
<proteinExistence type="predicted"/>
<evidence type="ECO:0000256" key="2">
    <source>
        <dbReference type="ARBA" id="ARBA00022622"/>
    </source>
</evidence>
<keyword evidence="5 9" id="KW-1133">Transmembrane helix</keyword>
<evidence type="ECO:0000256" key="6">
    <source>
        <dbReference type="ARBA" id="ARBA00023136"/>
    </source>
</evidence>
<feature type="chain" id="PRO_5021309315" evidence="10">
    <location>
        <begin position="23"/>
        <end position="163"/>
    </location>
</feature>
<evidence type="ECO:0000256" key="4">
    <source>
        <dbReference type="ARBA" id="ARBA00022729"/>
    </source>
</evidence>
<dbReference type="EMBL" id="CVRI01000037">
    <property type="protein sequence ID" value="CRK93694.1"/>
    <property type="molecule type" value="Genomic_DNA"/>
</dbReference>
<evidence type="ECO:0000256" key="8">
    <source>
        <dbReference type="ARBA" id="ARBA00023288"/>
    </source>
</evidence>
<dbReference type="InterPro" id="IPR031424">
    <property type="entry name" value="QVR-like"/>
</dbReference>
<keyword evidence="8" id="KW-0449">Lipoprotein</keyword>
<dbReference type="GO" id="GO:0098552">
    <property type="term" value="C:side of membrane"/>
    <property type="evidence" value="ECO:0007669"/>
    <property type="project" value="UniProtKB-KW"/>
</dbReference>
<dbReference type="CDD" id="cd23591">
    <property type="entry name" value="TFP_LU_ECD_Crim"/>
    <property type="match status" value="1"/>
</dbReference>
<dbReference type="GO" id="GO:0030431">
    <property type="term" value="P:sleep"/>
    <property type="evidence" value="ECO:0007669"/>
    <property type="project" value="InterPro"/>
</dbReference>
<feature type="signal peptide" evidence="10">
    <location>
        <begin position="1"/>
        <end position="22"/>
    </location>
</feature>
<dbReference type="AlphaFoldDB" id="A0A1J1I499"/>
<accession>A0A1J1I499</accession>
<name>A0A1J1I499_9DIPT</name>
<sequence>MLQKKHILTVLSIILIVDSTVAIWCYRCNSATPGCSDNFNWKGIGYLGDPCPEDDDICVKIVERKGASETITRDCLSALVPYRTDIPADKYEGCRKGTYDPKLANYVNNSIKQVNVKRNYFDETIFCFCFLDHRCNGSSALSYSTILLFTTTFLIIFSLIRQN</sequence>
<dbReference type="InterPro" id="IPR050975">
    <property type="entry name" value="Sleep_regulator"/>
</dbReference>
<reference evidence="11 12" key="1">
    <citation type="submission" date="2015-04" db="EMBL/GenBank/DDBJ databases">
        <authorList>
            <person name="Syromyatnikov M.Y."/>
            <person name="Popov V.N."/>
        </authorList>
    </citation>
    <scope>NUCLEOTIDE SEQUENCE [LARGE SCALE GENOMIC DNA]</scope>
</reference>
<protein>
    <submittedName>
        <fullName evidence="11">CLUMA_CG007222, isoform A</fullName>
    </submittedName>
</protein>
<comment type="subcellular location">
    <subcellularLocation>
        <location evidence="1">Membrane</location>
        <topology evidence="1">Lipid-anchor</topology>
        <topology evidence="1">GPI-anchor</topology>
    </subcellularLocation>
</comment>
<evidence type="ECO:0000256" key="5">
    <source>
        <dbReference type="ARBA" id="ARBA00022989"/>
    </source>
</evidence>
<evidence type="ECO:0000256" key="10">
    <source>
        <dbReference type="SAM" id="SignalP"/>
    </source>
</evidence>
<dbReference type="Pfam" id="PF17064">
    <property type="entry name" value="QVR"/>
    <property type="match status" value="1"/>
</dbReference>
<dbReference type="OrthoDB" id="6249205at2759"/>
<evidence type="ECO:0000256" key="9">
    <source>
        <dbReference type="SAM" id="Phobius"/>
    </source>
</evidence>
<keyword evidence="4 10" id="KW-0732">Signal</keyword>
<gene>
    <name evidence="11" type="ORF">CLUMA_CG007222</name>
</gene>
<dbReference type="PANTHER" id="PTHR33562:SF28">
    <property type="entry name" value="PROTEIN QUIVER"/>
    <property type="match status" value="1"/>
</dbReference>
<keyword evidence="2" id="KW-0336">GPI-anchor</keyword>
<dbReference type="GO" id="GO:0032222">
    <property type="term" value="P:regulation of synaptic transmission, cholinergic"/>
    <property type="evidence" value="ECO:0007669"/>
    <property type="project" value="InterPro"/>
</dbReference>
<dbReference type="PANTHER" id="PTHR33562">
    <property type="entry name" value="ATILLA, ISOFORM B-RELATED-RELATED"/>
    <property type="match status" value="1"/>
</dbReference>